<dbReference type="InterPro" id="IPR037883">
    <property type="entry name" value="Knr4/Smi1-like_sf"/>
</dbReference>
<dbReference type="Proteomes" id="UP000267798">
    <property type="component" value="Unassembled WGS sequence"/>
</dbReference>
<dbReference type="OrthoDB" id="2652437at2"/>
<evidence type="ECO:0000313" key="2">
    <source>
        <dbReference type="Proteomes" id="UP000267798"/>
    </source>
</evidence>
<sequence length="243" mass="27669">MYLVSQPGSLTSAQMEAIERSLAVSFPPGYIRFMERFGAGTYRGWMNVYSPDHEVLRPFPEYELWEHDADSPITQEQIGECIAIGHTADGDFLAVHPQSQQLLWLPRHAERIERMDVQIQEPIKDDTYAKVLDDIYSQAYGGGQQGAVYYEPWSDTRSHRFLRLPPGTDGLTLPVLSGMLREVFLPNLAIENEYTCLLFYQALGGYVRFNYAYGQEVAVMYDKDAMEPFAAMEQWLLSNGCEG</sequence>
<evidence type="ECO:0008006" key="3">
    <source>
        <dbReference type="Google" id="ProtNLM"/>
    </source>
</evidence>
<proteinExistence type="predicted"/>
<name>A0A3A6PBB8_9BACL</name>
<gene>
    <name evidence="1" type="ORF">D3P09_24680</name>
</gene>
<dbReference type="AlphaFoldDB" id="A0A3A6PBB8"/>
<protein>
    <recommendedName>
        <fullName evidence="3">SMI1/KNR4 family protein</fullName>
    </recommendedName>
</protein>
<reference evidence="1 2" key="1">
    <citation type="submission" date="2018-09" db="EMBL/GenBank/DDBJ databases">
        <title>Paenibacillus aracenensis nov. sp. isolated from a cave in southern Spain.</title>
        <authorList>
            <person name="Jurado V."/>
            <person name="Gutierrez-Patricio S."/>
            <person name="Gonzalez-Pimentel J.L."/>
            <person name="Miller A.Z."/>
            <person name="Laiz L."/>
            <person name="Saiz-Jimenez C."/>
        </authorList>
    </citation>
    <scope>NUCLEOTIDE SEQUENCE [LARGE SCALE GENOMIC DNA]</scope>
    <source>
        <strain evidence="1 2">JCM 19203</strain>
    </source>
</reference>
<comment type="caution">
    <text evidence="1">The sequence shown here is derived from an EMBL/GenBank/DDBJ whole genome shotgun (WGS) entry which is preliminary data.</text>
</comment>
<dbReference type="SUPFAM" id="SSF160631">
    <property type="entry name" value="SMI1/KNR4-like"/>
    <property type="match status" value="1"/>
</dbReference>
<organism evidence="1 2">
    <name type="scientific">Paenibacillus pinisoli</name>
    <dbReference type="NCBI Taxonomy" id="1276110"/>
    <lineage>
        <taxon>Bacteria</taxon>
        <taxon>Bacillati</taxon>
        <taxon>Bacillota</taxon>
        <taxon>Bacilli</taxon>
        <taxon>Bacillales</taxon>
        <taxon>Paenibacillaceae</taxon>
        <taxon>Paenibacillus</taxon>
    </lineage>
</organism>
<dbReference type="EMBL" id="QXQB01000007">
    <property type="protein sequence ID" value="RJX37110.1"/>
    <property type="molecule type" value="Genomic_DNA"/>
</dbReference>
<keyword evidence="2" id="KW-1185">Reference proteome</keyword>
<accession>A0A3A6PBB8</accession>
<evidence type="ECO:0000313" key="1">
    <source>
        <dbReference type="EMBL" id="RJX37110.1"/>
    </source>
</evidence>